<sequence>MLTVLGFGHTTERYHRKKLTGTISVELVGIHLITSAARAMLRSINGARDTTVRYHPDSKGKRRYLLGEVVETVSVYPGHLFVPYNGDRQCDLLYSPPSNEIPDETTSCIIYSSLRTEQVRNVPHAYLLHASCCALIRRTFGPCVEYHYDVLADALRKAWETFPFDIDHCIREQTQPSRLSWRSIHRKSVGKGEVYAVDQVSAASDIVTPITDPYDVPAVRDIIVESKRRGRCNNKERWETQPSKMSPASKLNLPKDVLFSIFEWVHSVQDTHNAERAFDWRLSNVYWERRFPRDLLWEVDDESIRATDDVDWRYLCLKAEELKETSHAIKNRMRILRGMNKIRDEFRPMLEKKLRPEKN</sequence>
<dbReference type="AlphaFoldDB" id="A0A2B7YZA4"/>
<dbReference type="Proteomes" id="UP000224634">
    <property type="component" value="Unassembled WGS sequence"/>
</dbReference>
<accession>A0A2B7YZA4</accession>
<evidence type="ECO:0000313" key="2">
    <source>
        <dbReference type="Proteomes" id="UP000224634"/>
    </source>
</evidence>
<name>A0A2B7YZA4_POLH7</name>
<keyword evidence="2" id="KW-1185">Reference proteome</keyword>
<proteinExistence type="predicted"/>
<comment type="caution">
    <text evidence="1">The sequence shown here is derived from an EMBL/GenBank/DDBJ whole genome shotgun (WGS) entry which is preliminary data.</text>
</comment>
<dbReference type="EMBL" id="PDNA01000010">
    <property type="protein sequence ID" value="PGH27016.1"/>
    <property type="molecule type" value="Genomic_DNA"/>
</dbReference>
<reference evidence="1 2" key="1">
    <citation type="submission" date="2017-10" db="EMBL/GenBank/DDBJ databases">
        <title>Comparative genomics in systemic dimorphic fungi from Ajellomycetaceae.</title>
        <authorList>
            <person name="Munoz J.F."/>
            <person name="Mcewen J.G."/>
            <person name="Clay O.K."/>
            <person name="Cuomo C.A."/>
        </authorList>
    </citation>
    <scope>NUCLEOTIDE SEQUENCE [LARGE SCALE GENOMIC DNA]</scope>
    <source>
        <strain evidence="1 2">UAMH7299</strain>
    </source>
</reference>
<protein>
    <submittedName>
        <fullName evidence="1">Uncharacterized protein</fullName>
    </submittedName>
</protein>
<gene>
    <name evidence="1" type="ORF">AJ80_01201</name>
</gene>
<evidence type="ECO:0000313" key="1">
    <source>
        <dbReference type="EMBL" id="PGH27016.1"/>
    </source>
</evidence>
<organism evidence="1 2">
    <name type="scientific">Polytolypa hystricis (strain UAMH7299)</name>
    <dbReference type="NCBI Taxonomy" id="1447883"/>
    <lineage>
        <taxon>Eukaryota</taxon>
        <taxon>Fungi</taxon>
        <taxon>Dikarya</taxon>
        <taxon>Ascomycota</taxon>
        <taxon>Pezizomycotina</taxon>
        <taxon>Eurotiomycetes</taxon>
        <taxon>Eurotiomycetidae</taxon>
        <taxon>Onygenales</taxon>
        <taxon>Onygenales incertae sedis</taxon>
        <taxon>Polytolypa</taxon>
    </lineage>
</organism>
<dbReference type="OrthoDB" id="4524525at2759"/>